<dbReference type="EMBL" id="JACIJC010000005">
    <property type="protein sequence ID" value="MBB5687144.1"/>
    <property type="molecule type" value="Genomic_DNA"/>
</dbReference>
<keyword evidence="3" id="KW-1185">Reference proteome</keyword>
<dbReference type="InterPro" id="IPR007712">
    <property type="entry name" value="RelE/ParE_toxin"/>
</dbReference>
<keyword evidence="1" id="KW-1277">Toxin-antitoxin system</keyword>
<name>A0A7W9AKL2_9SPHN</name>
<reference evidence="2 3" key="1">
    <citation type="submission" date="2020-08" db="EMBL/GenBank/DDBJ databases">
        <title>Genomic Encyclopedia of Type Strains, Phase IV (KMG-IV): sequencing the most valuable type-strain genomes for metagenomic binning, comparative biology and taxonomic classification.</title>
        <authorList>
            <person name="Goeker M."/>
        </authorList>
    </citation>
    <scope>NUCLEOTIDE SEQUENCE [LARGE SCALE GENOMIC DNA]</scope>
    <source>
        <strain evidence="2 3">DSM 25079</strain>
    </source>
</reference>
<dbReference type="Gene3D" id="3.30.2310.20">
    <property type="entry name" value="RelE-like"/>
    <property type="match status" value="1"/>
</dbReference>
<proteinExistence type="predicted"/>
<sequence>MIEIWRYTAREWGVAQAELYETEILEAAGILCKHPNIGSPRLFKDKVYRKLTVGRHVIIYRRERSNIRILSVVHSATAEAKGNA</sequence>
<protein>
    <submittedName>
        <fullName evidence="2">Toxin ParE1/3/4</fullName>
    </submittedName>
</protein>
<evidence type="ECO:0000313" key="3">
    <source>
        <dbReference type="Proteomes" id="UP000549617"/>
    </source>
</evidence>
<dbReference type="Pfam" id="PF05016">
    <property type="entry name" value="ParE_toxin"/>
    <property type="match status" value="1"/>
</dbReference>
<organism evidence="2 3">
    <name type="scientific">Sphingobium boeckii</name>
    <dbReference type="NCBI Taxonomy" id="1082345"/>
    <lineage>
        <taxon>Bacteria</taxon>
        <taxon>Pseudomonadati</taxon>
        <taxon>Pseudomonadota</taxon>
        <taxon>Alphaproteobacteria</taxon>
        <taxon>Sphingomonadales</taxon>
        <taxon>Sphingomonadaceae</taxon>
        <taxon>Sphingobium</taxon>
    </lineage>
</organism>
<accession>A0A7W9AKL2</accession>
<dbReference type="RefSeq" id="WP_184020322.1">
    <property type="nucleotide sequence ID" value="NZ_JACIJC010000005.1"/>
</dbReference>
<dbReference type="InterPro" id="IPR035093">
    <property type="entry name" value="RelE/ParE_toxin_dom_sf"/>
</dbReference>
<dbReference type="Proteomes" id="UP000549617">
    <property type="component" value="Unassembled WGS sequence"/>
</dbReference>
<evidence type="ECO:0000313" key="2">
    <source>
        <dbReference type="EMBL" id="MBB5687144.1"/>
    </source>
</evidence>
<dbReference type="AlphaFoldDB" id="A0A7W9AKL2"/>
<comment type="caution">
    <text evidence="2">The sequence shown here is derived from an EMBL/GenBank/DDBJ whole genome shotgun (WGS) entry which is preliminary data.</text>
</comment>
<evidence type="ECO:0000256" key="1">
    <source>
        <dbReference type="ARBA" id="ARBA00022649"/>
    </source>
</evidence>
<gene>
    <name evidence="2" type="ORF">FHS49_003172</name>
</gene>